<evidence type="ECO:0000313" key="4">
    <source>
        <dbReference type="EMBL" id="REF98001.1"/>
    </source>
</evidence>
<dbReference type="Proteomes" id="UP000256913">
    <property type="component" value="Unassembled WGS sequence"/>
</dbReference>
<evidence type="ECO:0008006" key="6">
    <source>
        <dbReference type="Google" id="ProtNLM"/>
    </source>
</evidence>
<feature type="transmembrane region" description="Helical" evidence="2">
    <location>
        <begin position="352"/>
        <end position="374"/>
    </location>
</feature>
<evidence type="ECO:0000256" key="1">
    <source>
        <dbReference type="SAM" id="MobiDB-lite"/>
    </source>
</evidence>
<reference evidence="4 5" key="1">
    <citation type="submission" date="2018-08" db="EMBL/GenBank/DDBJ databases">
        <title>Sequencing the genomes of 1000 actinobacteria strains.</title>
        <authorList>
            <person name="Klenk H.-P."/>
        </authorList>
    </citation>
    <scope>NUCLEOTIDE SEQUENCE [LARGE SCALE GENOMIC DNA]</scope>
    <source>
        <strain evidence="4 5">DSM 44099</strain>
    </source>
</reference>
<keyword evidence="2" id="KW-0472">Membrane</keyword>
<dbReference type="AlphaFoldDB" id="A0A3D9ZLB8"/>
<feature type="region of interest" description="Disordered" evidence="1">
    <location>
        <begin position="439"/>
        <end position="559"/>
    </location>
</feature>
<protein>
    <recommendedName>
        <fullName evidence="6">WD40 repeat protein</fullName>
    </recommendedName>
</protein>
<evidence type="ECO:0000256" key="2">
    <source>
        <dbReference type="SAM" id="Phobius"/>
    </source>
</evidence>
<keyword evidence="2" id="KW-1133">Transmembrane helix</keyword>
<feature type="compositionally biased region" description="Gly residues" evidence="1">
    <location>
        <begin position="439"/>
        <end position="462"/>
    </location>
</feature>
<keyword evidence="2" id="KW-0812">Transmembrane</keyword>
<gene>
    <name evidence="4" type="ORF">DFJ67_4010</name>
</gene>
<comment type="caution">
    <text evidence="4">The sequence shown here is derived from an EMBL/GenBank/DDBJ whole genome shotgun (WGS) entry which is preliminary data.</text>
</comment>
<dbReference type="EMBL" id="QUMQ01000001">
    <property type="protein sequence ID" value="REF98001.1"/>
    <property type="molecule type" value="Genomic_DNA"/>
</dbReference>
<sequence length="559" mass="55519">MPRASSSITVVLGVVAAALGAGFGTAWAAPSPSAGASAGAVAPVQGKKVCTITDDKLVELSGLVATKTGFVVINDSSDESSREKVFYLDKKCKVVDSIAYSGGGPRDTEDLALSPDGKTLWIADTGNNITSSEQRSSIVLWSLPLDHSKKPTLHRFVYPDDKPRDAEALVLSGTGAGTPVVITKSTGAAELFTPAAAIKTDNATGVKMKKVGDLTLPKTDTPNLLGAPGRVTVTGAARSFDGKRVVIRTYADAFEWDVADGGDIVAAVTGGTKPRITGLTDPFGEAISYTTDNKQFVTVSDGGQLGEDEEIQILSYPPAVAAAPTEGPASGTAAGTGGSWTKNLTIGDITTLIAAVGVVGLILVAAGVAGIIVARKKRAATAAADPGTGGVAKVGRQVAPEQATWDQDASGNVYGGGPAPTGGGVYGGAPAPAGGGVYGGGGAPPGPQRGGGVYGGGGAPAPGSGPGPGPGPQRGGGVYGGGGAPAPPPPGYGDGGGYGPPQQGDPRQRGNGYGRQRSAPDDYGYSGSGQTYGQQGQGGYPNDDGHGYVGSGYHPDYRG</sequence>
<name>A0A3D9ZLB8_9ACTN</name>
<accession>A0A3D9ZLB8</accession>
<feature type="signal peptide" evidence="3">
    <location>
        <begin position="1"/>
        <end position="28"/>
    </location>
</feature>
<proteinExistence type="predicted"/>
<feature type="compositionally biased region" description="Gly residues" evidence="1">
    <location>
        <begin position="472"/>
        <end position="484"/>
    </location>
</feature>
<feature type="chain" id="PRO_5017535627" description="WD40 repeat protein" evidence="3">
    <location>
        <begin position="29"/>
        <end position="559"/>
    </location>
</feature>
<feature type="compositionally biased region" description="Low complexity" evidence="1">
    <location>
        <begin position="523"/>
        <end position="534"/>
    </location>
</feature>
<feature type="region of interest" description="Disordered" evidence="1">
    <location>
        <begin position="382"/>
        <end position="416"/>
    </location>
</feature>
<dbReference type="SUPFAM" id="SSF82171">
    <property type="entry name" value="DPP6 N-terminal domain-like"/>
    <property type="match status" value="1"/>
</dbReference>
<keyword evidence="3" id="KW-0732">Signal</keyword>
<keyword evidence="5" id="KW-1185">Reference proteome</keyword>
<organism evidence="4 5">
    <name type="scientific">Asanoa ferruginea</name>
    <dbReference type="NCBI Taxonomy" id="53367"/>
    <lineage>
        <taxon>Bacteria</taxon>
        <taxon>Bacillati</taxon>
        <taxon>Actinomycetota</taxon>
        <taxon>Actinomycetes</taxon>
        <taxon>Micromonosporales</taxon>
        <taxon>Micromonosporaceae</taxon>
        <taxon>Asanoa</taxon>
    </lineage>
</organism>
<evidence type="ECO:0000313" key="5">
    <source>
        <dbReference type="Proteomes" id="UP000256913"/>
    </source>
</evidence>
<evidence type="ECO:0000256" key="3">
    <source>
        <dbReference type="SAM" id="SignalP"/>
    </source>
</evidence>